<keyword evidence="2" id="KW-1133">Transmembrane helix</keyword>
<accession>A0A1A9Z7C1</accession>
<keyword evidence="4" id="KW-1185">Reference proteome</keyword>
<dbReference type="EnsemblMetazoa" id="GPAI006123-RA">
    <property type="protein sequence ID" value="GPAI006123-PA"/>
    <property type="gene ID" value="GPAI006123"/>
</dbReference>
<feature type="transmembrane region" description="Helical" evidence="2">
    <location>
        <begin position="85"/>
        <end position="103"/>
    </location>
</feature>
<dbReference type="VEuPathDB" id="VectorBase:GPAI006123"/>
<evidence type="ECO:0000256" key="2">
    <source>
        <dbReference type="SAM" id="Phobius"/>
    </source>
</evidence>
<reference evidence="4" key="1">
    <citation type="submission" date="2014-03" db="EMBL/GenBank/DDBJ databases">
        <authorList>
            <person name="Aksoy S."/>
            <person name="Warren W."/>
            <person name="Wilson R.K."/>
        </authorList>
    </citation>
    <scope>NUCLEOTIDE SEQUENCE [LARGE SCALE GENOMIC DNA]</scope>
    <source>
        <strain evidence="4">IAEA</strain>
    </source>
</reference>
<reference evidence="3" key="2">
    <citation type="submission" date="2020-05" db="UniProtKB">
        <authorList>
            <consortium name="EnsemblMetazoa"/>
        </authorList>
    </citation>
    <scope>IDENTIFICATION</scope>
    <source>
        <strain evidence="3">IAEA</strain>
    </source>
</reference>
<protein>
    <submittedName>
        <fullName evidence="3">Uncharacterized protein</fullName>
    </submittedName>
</protein>
<evidence type="ECO:0000313" key="3">
    <source>
        <dbReference type="EnsemblMetazoa" id="GPAI006123-PA"/>
    </source>
</evidence>
<keyword evidence="2" id="KW-0472">Membrane</keyword>
<evidence type="ECO:0000256" key="1">
    <source>
        <dbReference type="SAM" id="MobiDB-lite"/>
    </source>
</evidence>
<keyword evidence="2" id="KW-0812">Transmembrane</keyword>
<evidence type="ECO:0000313" key="4">
    <source>
        <dbReference type="Proteomes" id="UP000092445"/>
    </source>
</evidence>
<proteinExistence type="predicted"/>
<feature type="compositionally biased region" description="Polar residues" evidence="1">
    <location>
        <begin position="1"/>
        <end position="18"/>
    </location>
</feature>
<feature type="region of interest" description="Disordered" evidence="1">
    <location>
        <begin position="1"/>
        <end position="24"/>
    </location>
</feature>
<name>A0A1A9Z7C1_GLOPL</name>
<dbReference type="Proteomes" id="UP000092445">
    <property type="component" value="Unassembled WGS sequence"/>
</dbReference>
<sequence length="112" mass="12226">MYSSPSANNHMSVRQSARFSKLDSQKSSQSISKWLQSAHSIIGGGRSGDLQSRSLHSQTFVVASLKRKRSNNALTSLLVIRQTEFSMVLALIVAEAAGTVLLLRRGLLIKVN</sequence>
<dbReference type="AlphaFoldDB" id="A0A1A9Z7C1"/>
<organism evidence="3 4">
    <name type="scientific">Glossina pallidipes</name>
    <name type="common">Tsetse fly</name>
    <dbReference type="NCBI Taxonomy" id="7398"/>
    <lineage>
        <taxon>Eukaryota</taxon>
        <taxon>Metazoa</taxon>
        <taxon>Ecdysozoa</taxon>
        <taxon>Arthropoda</taxon>
        <taxon>Hexapoda</taxon>
        <taxon>Insecta</taxon>
        <taxon>Pterygota</taxon>
        <taxon>Neoptera</taxon>
        <taxon>Endopterygota</taxon>
        <taxon>Diptera</taxon>
        <taxon>Brachycera</taxon>
        <taxon>Muscomorpha</taxon>
        <taxon>Hippoboscoidea</taxon>
        <taxon>Glossinidae</taxon>
        <taxon>Glossina</taxon>
    </lineage>
</organism>